<accession>A0ABD1RIL4</accession>
<evidence type="ECO:0000313" key="2">
    <source>
        <dbReference type="Proteomes" id="UP001604277"/>
    </source>
</evidence>
<evidence type="ECO:0000313" key="1">
    <source>
        <dbReference type="EMBL" id="KAL2487886.1"/>
    </source>
</evidence>
<comment type="caution">
    <text evidence="1">The sequence shown here is derived from an EMBL/GenBank/DDBJ whole genome shotgun (WGS) entry which is preliminary data.</text>
</comment>
<protein>
    <submittedName>
        <fullName evidence="1">Uncharacterized protein</fullName>
    </submittedName>
</protein>
<dbReference type="EMBL" id="JBFOLJ010000012">
    <property type="protein sequence ID" value="KAL2487886.1"/>
    <property type="molecule type" value="Genomic_DNA"/>
</dbReference>
<sequence>MGKCKAQTEVVEALKIGVQPFLLTVLIVETTHPRSPWNQPPLLSPAKHQRRGTTILRPEFYPETCARCLGFFSFCVLSPFSSFTTTARCGTTLRSLTSLEKPKSCSGDSEQSHNERRNGTLVFQAMSKNGGWFHSEWWSRKRRTETVRRNRRNPDSERRFPGRTPVAGWWYHGAGVSPATRVVVGSTVTGDEFLEFRARIWGLRRERKEGAEWVVGVWGDQIWVVFIVPNWTNFYEVACHVGEWGK</sequence>
<dbReference type="Proteomes" id="UP001604277">
    <property type="component" value="Unassembled WGS sequence"/>
</dbReference>
<gene>
    <name evidence="1" type="ORF">Fot_41178</name>
</gene>
<keyword evidence="2" id="KW-1185">Reference proteome</keyword>
<proteinExistence type="predicted"/>
<reference evidence="2" key="1">
    <citation type="submission" date="2024-07" db="EMBL/GenBank/DDBJ databases">
        <title>Two chromosome-level genome assemblies of Korean endemic species Abeliophyllum distichum and Forsythia ovata (Oleaceae).</title>
        <authorList>
            <person name="Jang H."/>
        </authorList>
    </citation>
    <scope>NUCLEOTIDE SEQUENCE [LARGE SCALE GENOMIC DNA]</scope>
</reference>
<name>A0ABD1RIL4_9LAMI</name>
<organism evidence="1 2">
    <name type="scientific">Forsythia ovata</name>
    <dbReference type="NCBI Taxonomy" id="205694"/>
    <lineage>
        <taxon>Eukaryota</taxon>
        <taxon>Viridiplantae</taxon>
        <taxon>Streptophyta</taxon>
        <taxon>Embryophyta</taxon>
        <taxon>Tracheophyta</taxon>
        <taxon>Spermatophyta</taxon>
        <taxon>Magnoliopsida</taxon>
        <taxon>eudicotyledons</taxon>
        <taxon>Gunneridae</taxon>
        <taxon>Pentapetalae</taxon>
        <taxon>asterids</taxon>
        <taxon>lamiids</taxon>
        <taxon>Lamiales</taxon>
        <taxon>Oleaceae</taxon>
        <taxon>Forsythieae</taxon>
        <taxon>Forsythia</taxon>
    </lineage>
</organism>
<dbReference type="AlphaFoldDB" id="A0ABD1RIL4"/>